<name>A0A1V3XS32_MYCKA</name>
<accession>A0A1V3XS32</accession>
<dbReference type="EC" id="6.5.1.2" evidence="1"/>
<dbReference type="AlphaFoldDB" id="A0A1V3XS32"/>
<reference evidence="1 2" key="1">
    <citation type="submission" date="2017-02" db="EMBL/GenBank/DDBJ databases">
        <title>Complete genome sequences of Mycobacterium kansasii strains isolated from rhesus macaques.</title>
        <authorList>
            <person name="Panda A."/>
            <person name="Nagaraj S."/>
            <person name="Zhao X."/>
            <person name="Tettelin H."/>
            <person name="Detolla L.J."/>
        </authorList>
    </citation>
    <scope>NUCLEOTIDE SEQUENCE [LARGE SCALE GENOMIC DNA]</scope>
    <source>
        <strain evidence="1 2">11-3813</strain>
    </source>
</reference>
<dbReference type="Proteomes" id="UP000189229">
    <property type="component" value="Unassembled WGS sequence"/>
</dbReference>
<evidence type="ECO:0000313" key="1">
    <source>
        <dbReference type="EMBL" id="OOK82005.1"/>
    </source>
</evidence>
<keyword evidence="1" id="KW-0436">Ligase</keyword>
<protein>
    <submittedName>
        <fullName evidence="1">DNA ligase domain protein</fullName>
        <ecNumber evidence="1">6.5.1.2</ecNumber>
    </submittedName>
</protein>
<dbReference type="EMBL" id="MVBM01000001">
    <property type="protein sequence ID" value="OOK82005.1"/>
    <property type="molecule type" value="Genomic_DNA"/>
</dbReference>
<gene>
    <name evidence="1" type="ORF">BZL30_0854</name>
</gene>
<comment type="caution">
    <text evidence="1">The sequence shown here is derived from an EMBL/GenBank/DDBJ whole genome shotgun (WGS) entry which is preliminary data.</text>
</comment>
<evidence type="ECO:0000313" key="2">
    <source>
        <dbReference type="Proteomes" id="UP000189229"/>
    </source>
</evidence>
<proteinExistence type="predicted"/>
<dbReference type="GO" id="GO:0003911">
    <property type="term" value="F:DNA ligase (NAD+) activity"/>
    <property type="evidence" value="ECO:0007669"/>
    <property type="project" value="UniProtKB-EC"/>
</dbReference>
<organism evidence="1 2">
    <name type="scientific">Mycobacterium kansasii</name>
    <dbReference type="NCBI Taxonomy" id="1768"/>
    <lineage>
        <taxon>Bacteria</taxon>
        <taxon>Bacillati</taxon>
        <taxon>Actinomycetota</taxon>
        <taxon>Actinomycetes</taxon>
        <taxon>Mycobacteriales</taxon>
        <taxon>Mycobacteriaceae</taxon>
        <taxon>Mycobacterium</taxon>
    </lineage>
</organism>
<sequence length="37" mass="4254">MPVSEHTTLVNDMAGVQERIDYWASIATRWTTKSTAW</sequence>